<feature type="compositionally biased region" description="Low complexity" evidence="6">
    <location>
        <begin position="215"/>
        <end position="237"/>
    </location>
</feature>
<name>A0ABX7Y7J3_9ACTN</name>
<dbReference type="PROSITE" id="PS51935">
    <property type="entry name" value="NLPC_P60"/>
    <property type="match status" value="1"/>
</dbReference>
<keyword evidence="4" id="KW-0788">Thiol protease</keyword>
<dbReference type="InterPro" id="IPR000064">
    <property type="entry name" value="NLP_P60_dom"/>
</dbReference>
<feature type="domain" description="NlpC/P60" evidence="8">
    <location>
        <begin position="255"/>
        <end position="370"/>
    </location>
</feature>
<comment type="similarity">
    <text evidence="1">Belongs to the peptidase C40 family.</text>
</comment>
<dbReference type="PANTHER" id="PTHR47053:SF1">
    <property type="entry name" value="MUREIN DD-ENDOPEPTIDASE MEPH-RELATED"/>
    <property type="match status" value="1"/>
</dbReference>
<keyword evidence="7" id="KW-0732">Signal</keyword>
<dbReference type="Gene3D" id="3.90.1720.10">
    <property type="entry name" value="endopeptidase domain like (from Nostoc punctiforme)"/>
    <property type="match status" value="1"/>
</dbReference>
<evidence type="ECO:0000256" key="1">
    <source>
        <dbReference type="ARBA" id="ARBA00007074"/>
    </source>
</evidence>
<organism evidence="9 10">
    <name type="scientific">Arachnia rubra</name>
    <dbReference type="NCBI Taxonomy" id="1547448"/>
    <lineage>
        <taxon>Bacteria</taxon>
        <taxon>Bacillati</taxon>
        <taxon>Actinomycetota</taxon>
        <taxon>Actinomycetes</taxon>
        <taxon>Propionibacteriales</taxon>
        <taxon>Propionibacteriaceae</taxon>
        <taxon>Arachnia</taxon>
    </lineage>
</organism>
<sequence length="370" mass="38815">MKLFRTGLVGLLAATSVIFVPMASADPDAVASAKADLDRIQEESSALDAKLIETISRAEESEGKLETIKQDLSTQESKVAQLGTNLGDLAMMQLNSGGGLGGSVDITGQLLSSGDDSTFLSGLGTIQNETDRSVADLQSLQVEQARLDSLRDQQSAITESLKADRASQEKLAADYDAKEAEAQKVYDRLSAEEQERLKELERKRQEEAAAREAQEAQQSSASPSPTSSPSSQSSNKAADGDKSEKSDSPSAGGGSGRASQAVNYALGQVGKGYVMGTAGPSTFDCSGLMYAAYKQVGISLPRTSQTQYSAGSSVSKGDLQPGDLVFYYSGITHVGMYIGNGKIVHAANPRSGVVTADVNSMPYMGARRVG</sequence>
<evidence type="ECO:0000313" key="10">
    <source>
        <dbReference type="Proteomes" id="UP000678513"/>
    </source>
</evidence>
<evidence type="ECO:0000256" key="2">
    <source>
        <dbReference type="ARBA" id="ARBA00022670"/>
    </source>
</evidence>
<feature type="signal peptide" evidence="7">
    <location>
        <begin position="1"/>
        <end position="25"/>
    </location>
</feature>
<evidence type="ECO:0000313" key="9">
    <source>
        <dbReference type="EMBL" id="QUC09172.1"/>
    </source>
</evidence>
<evidence type="ECO:0000256" key="4">
    <source>
        <dbReference type="ARBA" id="ARBA00022807"/>
    </source>
</evidence>
<evidence type="ECO:0000256" key="5">
    <source>
        <dbReference type="SAM" id="Coils"/>
    </source>
</evidence>
<keyword evidence="3" id="KW-0378">Hydrolase</keyword>
<dbReference type="SUPFAM" id="SSF54001">
    <property type="entry name" value="Cysteine proteinases"/>
    <property type="match status" value="1"/>
</dbReference>
<protein>
    <submittedName>
        <fullName evidence="9">C40 family peptidase</fullName>
    </submittedName>
</protein>
<proteinExistence type="inferred from homology"/>
<feature type="compositionally biased region" description="Basic and acidic residues" evidence="6">
    <location>
        <begin position="238"/>
        <end position="247"/>
    </location>
</feature>
<dbReference type="EMBL" id="CP072384">
    <property type="protein sequence ID" value="QUC09172.1"/>
    <property type="molecule type" value="Genomic_DNA"/>
</dbReference>
<keyword evidence="2" id="KW-0645">Protease</keyword>
<dbReference type="InterPro" id="IPR051202">
    <property type="entry name" value="Peptidase_C40"/>
</dbReference>
<dbReference type="Pfam" id="PF00877">
    <property type="entry name" value="NLPC_P60"/>
    <property type="match status" value="1"/>
</dbReference>
<dbReference type="RefSeq" id="WP_212326306.1">
    <property type="nucleotide sequence ID" value="NZ_AP024463.1"/>
</dbReference>
<feature type="chain" id="PRO_5045187266" evidence="7">
    <location>
        <begin position="26"/>
        <end position="370"/>
    </location>
</feature>
<accession>A0ABX7Y7J3</accession>
<evidence type="ECO:0000256" key="7">
    <source>
        <dbReference type="SAM" id="SignalP"/>
    </source>
</evidence>
<feature type="region of interest" description="Disordered" evidence="6">
    <location>
        <begin position="197"/>
        <end position="258"/>
    </location>
</feature>
<feature type="coiled-coil region" evidence="5">
    <location>
        <begin position="30"/>
        <end position="78"/>
    </location>
</feature>
<evidence type="ECO:0000256" key="6">
    <source>
        <dbReference type="SAM" id="MobiDB-lite"/>
    </source>
</evidence>
<evidence type="ECO:0000256" key="3">
    <source>
        <dbReference type="ARBA" id="ARBA00022801"/>
    </source>
</evidence>
<feature type="compositionally biased region" description="Basic and acidic residues" evidence="6">
    <location>
        <begin position="197"/>
        <end position="214"/>
    </location>
</feature>
<evidence type="ECO:0000259" key="8">
    <source>
        <dbReference type="PROSITE" id="PS51935"/>
    </source>
</evidence>
<gene>
    <name evidence="9" type="ORF">J5A65_05475</name>
</gene>
<dbReference type="InterPro" id="IPR038765">
    <property type="entry name" value="Papain-like_cys_pep_sf"/>
</dbReference>
<dbReference type="PANTHER" id="PTHR47053">
    <property type="entry name" value="MUREIN DD-ENDOPEPTIDASE MEPH-RELATED"/>
    <property type="match status" value="1"/>
</dbReference>
<keyword evidence="5" id="KW-0175">Coiled coil</keyword>
<reference evidence="9 10" key="1">
    <citation type="submission" date="2021-03" db="EMBL/GenBank/DDBJ databases">
        <title>Human Oral Microbial Genomes.</title>
        <authorList>
            <person name="Johnston C.D."/>
            <person name="Chen T."/>
            <person name="Dewhirst F.E."/>
        </authorList>
    </citation>
    <scope>NUCLEOTIDE SEQUENCE [LARGE SCALE GENOMIC DNA]</scope>
    <source>
        <strain evidence="9 10">DSMZ 100122</strain>
    </source>
</reference>
<keyword evidence="10" id="KW-1185">Reference proteome</keyword>
<dbReference type="Proteomes" id="UP000678513">
    <property type="component" value="Chromosome"/>
</dbReference>